<sequence>MAETKPTILVFCRGELGGGLKKIKEKANVYQASFLKHDAPAKLLSEHPSARAIWIVDPDITTRKFKDLSSKVVNYVRDGGIVILDGFFSMGIGPIEFDKWMKNVWNLPWRHGQYETTTVVFQSSAVGPRKFWRDGLAAAYSQKGVFLKNVSPAASWYASPPGSTSESSVFGPVPIEAQTSVAFKKVGKGWLGWTGDINHQEETSAAVRAMMGLNMRAEANYLQAILERRRLRPGYDVSNVANIQASIYKAFGHIELLSWVALGYSVCNAALIPLGRKLFKFGDFKTLCLLSMMFIIGGSALSGAAPNIECIIAGRAVMALGSSIIYQGYVSIPR</sequence>
<evidence type="ECO:0000256" key="1">
    <source>
        <dbReference type="ARBA" id="ARBA00004141"/>
    </source>
</evidence>
<dbReference type="SUPFAM" id="SSF103473">
    <property type="entry name" value="MFS general substrate transporter"/>
    <property type="match status" value="1"/>
</dbReference>
<comment type="similarity">
    <text evidence="2">Belongs to the major facilitator superfamily. TCR/Tet family.</text>
</comment>
<reference evidence="8 9" key="1">
    <citation type="journal article" date="2024" name="Front Chem Biol">
        <title>Unveiling the potential of Daldinia eschscholtzii MFLUCC 19-0629 through bioactivity and bioinformatics studies for enhanced sustainable agriculture production.</title>
        <authorList>
            <person name="Brooks S."/>
            <person name="Weaver J.A."/>
            <person name="Klomchit A."/>
            <person name="Alharthi S.A."/>
            <person name="Onlamun T."/>
            <person name="Nurani R."/>
            <person name="Vong T.K."/>
            <person name="Alberti F."/>
            <person name="Greco C."/>
        </authorList>
    </citation>
    <scope>NUCLEOTIDE SEQUENCE [LARGE SCALE GENOMIC DNA]</scope>
    <source>
        <strain evidence="8">MFLUCC 19-0629</strain>
    </source>
</reference>
<evidence type="ECO:0000256" key="4">
    <source>
        <dbReference type="ARBA" id="ARBA00022692"/>
    </source>
</evidence>
<comment type="caution">
    <text evidence="8">The sequence shown here is derived from an EMBL/GenBank/DDBJ whole genome shotgun (WGS) entry which is preliminary data.</text>
</comment>
<accession>A0AAX6MFI3</accession>
<evidence type="ECO:0000256" key="7">
    <source>
        <dbReference type="SAM" id="Phobius"/>
    </source>
</evidence>
<dbReference type="Gene3D" id="1.20.1250.20">
    <property type="entry name" value="MFS general substrate transporter like domains"/>
    <property type="match status" value="1"/>
</dbReference>
<feature type="transmembrane region" description="Helical" evidence="7">
    <location>
        <begin position="287"/>
        <end position="305"/>
    </location>
</feature>
<dbReference type="InterPro" id="IPR036259">
    <property type="entry name" value="MFS_trans_sf"/>
</dbReference>
<dbReference type="PANTHER" id="PTHR23501">
    <property type="entry name" value="MAJOR FACILITATOR SUPERFAMILY"/>
    <property type="match status" value="1"/>
</dbReference>
<comment type="subcellular location">
    <subcellularLocation>
        <location evidence="1">Membrane</location>
        <topology evidence="1">Multi-pass membrane protein</topology>
    </subcellularLocation>
</comment>
<evidence type="ECO:0000256" key="3">
    <source>
        <dbReference type="ARBA" id="ARBA00022448"/>
    </source>
</evidence>
<dbReference type="EMBL" id="JBANMG010000007">
    <property type="protein sequence ID" value="KAK6951177.1"/>
    <property type="molecule type" value="Genomic_DNA"/>
</dbReference>
<evidence type="ECO:0000256" key="5">
    <source>
        <dbReference type="ARBA" id="ARBA00022989"/>
    </source>
</evidence>
<name>A0AAX6MFI3_9PEZI</name>
<keyword evidence="4 7" id="KW-0812">Transmembrane</keyword>
<feature type="transmembrane region" description="Helical" evidence="7">
    <location>
        <begin position="311"/>
        <end position="332"/>
    </location>
</feature>
<dbReference type="AlphaFoldDB" id="A0AAX6MFI3"/>
<evidence type="ECO:0000256" key="6">
    <source>
        <dbReference type="ARBA" id="ARBA00023136"/>
    </source>
</evidence>
<proteinExistence type="inferred from homology"/>
<keyword evidence="5 7" id="KW-1133">Transmembrane helix</keyword>
<dbReference type="GO" id="GO:0005886">
    <property type="term" value="C:plasma membrane"/>
    <property type="evidence" value="ECO:0007669"/>
    <property type="project" value="TreeGrafter"/>
</dbReference>
<organism evidence="8 9">
    <name type="scientific">Daldinia eschscholtzii</name>
    <dbReference type="NCBI Taxonomy" id="292717"/>
    <lineage>
        <taxon>Eukaryota</taxon>
        <taxon>Fungi</taxon>
        <taxon>Dikarya</taxon>
        <taxon>Ascomycota</taxon>
        <taxon>Pezizomycotina</taxon>
        <taxon>Sordariomycetes</taxon>
        <taxon>Xylariomycetidae</taxon>
        <taxon>Xylariales</taxon>
        <taxon>Hypoxylaceae</taxon>
        <taxon>Daldinia</taxon>
    </lineage>
</organism>
<evidence type="ECO:0000256" key="2">
    <source>
        <dbReference type="ARBA" id="ARBA00007520"/>
    </source>
</evidence>
<protein>
    <submittedName>
        <fullName evidence="8">Uncharacterized protein</fullName>
    </submittedName>
</protein>
<dbReference type="Proteomes" id="UP001369815">
    <property type="component" value="Unassembled WGS sequence"/>
</dbReference>
<keyword evidence="9" id="KW-1185">Reference proteome</keyword>
<dbReference type="GO" id="GO:0022857">
    <property type="term" value="F:transmembrane transporter activity"/>
    <property type="evidence" value="ECO:0007669"/>
    <property type="project" value="TreeGrafter"/>
</dbReference>
<keyword evidence="6 7" id="KW-0472">Membrane</keyword>
<evidence type="ECO:0000313" key="9">
    <source>
        <dbReference type="Proteomes" id="UP001369815"/>
    </source>
</evidence>
<feature type="transmembrane region" description="Helical" evidence="7">
    <location>
        <begin position="256"/>
        <end position="275"/>
    </location>
</feature>
<dbReference type="PANTHER" id="PTHR23501:SF12">
    <property type="entry name" value="MAJOR FACILITATOR SUPERFAMILY (MFS) PROFILE DOMAIN-CONTAINING PROTEIN-RELATED"/>
    <property type="match status" value="1"/>
</dbReference>
<evidence type="ECO:0000313" key="8">
    <source>
        <dbReference type="EMBL" id="KAK6951177.1"/>
    </source>
</evidence>
<gene>
    <name evidence="8" type="ORF">Daesc_007708</name>
</gene>
<keyword evidence="3" id="KW-0813">Transport</keyword>